<evidence type="ECO:0000313" key="2">
    <source>
        <dbReference type="EMBL" id="QHS93355.1"/>
    </source>
</evidence>
<organism evidence="2">
    <name type="scientific">viral metagenome</name>
    <dbReference type="NCBI Taxonomy" id="1070528"/>
    <lineage>
        <taxon>unclassified sequences</taxon>
        <taxon>metagenomes</taxon>
        <taxon>organismal metagenomes</taxon>
    </lineage>
</organism>
<evidence type="ECO:0000256" key="1">
    <source>
        <dbReference type="SAM" id="MobiDB-lite"/>
    </source>
</evidence>
<accession>A0A6C0BLU7</accession>
<dbReference type="EMBL" id="MN739202">
    <property type="protein sequence ID" value="QHS93355.1"/>
    <property type="molecule type" value="Genomic_DNA"/>
</dbReference>
<reference evidence="2" key="1">
    <citation type="journal article" date="2020" name="Nature">
        <title>Giant virus diversity and host interactions through global metagenomics.</title>
        <authorList>
            <person name="Schulz F."/>
            <person name="Roux S."/>
            <person name="Paez-Espino D."/>
            <person name="Jungbluth S."/>
            <person name="Walsh D.A."/>
            <person name="Denef V.J."/>
            <person name="McMahon K.D."/>
            <person name="Konstantinidis K.T."/>
            <person name="Eloe-Fadrosh E.A."/>
            <person name="Kyrpides N.C."/>
            <person name="Woyke T."/>
        </authorList>
    </citation>
    <scope>NUCLEOTIDE SEQUENCE</scope>
    <source>
        <strain evidence="2">GVMAG-M-3300017989-17</strain>
    </source>
</reference>
<sequence length="121" mass="14024">MAPPKKTRGGRRRKPREKPVTRERYTEIDLDILVVAYSVHVNLKHTPAIPAEIVGVIEQEKMSWADEEDVRGAVCDIIDKHVVNKRNFAQVLAQAQRKRFFQKRRGIHWDAYPLASPNQEL</sequence>
<feature type="region of interest" description="Disordered" evidence="1">
    <location>
        <begin position="1"/>
        <end position="22"/>
    </location>
</feature>
<proteinExistence type="predicted"/>
<name>A0A6C0BLU7_9ZZZZ</name>
<feature type="compositionally biased region" description="Basic residues" evidence="1">
    <location>
        <begin position="1"/>
        <end position="16"/>
    </location>
</feature>
<protein>
    <submittedName>
        <fullName evidence="2">Uncharacterized protein</fullName>
    </submittedName>
</protein>
<dbReference type="AlphaFoldDB" id="A0A6C0BLU7"/>